<evidence type="ECO:0000256" key="9">
    <source>
        <dbReference type="ARBA" id="ARBA00023224"/>
    </source>
</evidence>
<feature type="transmembrane region" description="Helical" evidence="11">
    <location>
        <begin position="6"/>
        <end position="22"/>
    </location>
</feature>
<dbReference type="STRING" id="68775.A0A5C3LIM1"/>
<keyword evidence="8 12" id="KW-0675">Receptor</keyword>
<evidence type="ECO:0000256" key="11">
    <source>
        <dbReference type="SAM" id="Phobius"/>
    </source>
</evidence>
<protein>
    <submittedName>
        <fullName evidence="12">Pheromone A receptor-domain-containing protein</fullName>
    </submittedName>
</protein>
<feature type="region of interest" description="Disordered" evidence="10">
    <location>
        <begin position="430"/>
        <end position="453"/>
    </location>
</feature>
<dbReference type="InterPro" id="IPR001499">
    <property type="entry name" value="GPCR_STE3"/>
</dbReference>
<keyword evidence="3" id="KW-0589">Pheromone response</keyword>
<sequence length="592" mass="65195">MPAALPALSFVFAFLLAVFIPVKRISGNVANLAIVSWLVGCNLVHGINAIVWTGNVNMSIPVWCDIVTKLLLGANMALPGACLCISRHLELISSTRTFSSEPRAVRNRMFIDLFLCYILPIIYMFLHVISQDRRFDLVTDYGCSASIHHSTPALMLMWGPPLLLCIITFLFSGRAVHNSFRQAHARFSEHLLTRSKMTSSLFLRRLVTVFSLTTVMALIMLFSIFSTPVTETWSSWDVVHTNMANIRIVWSPDDMLSIHLVWWGFFVLSVLHILISFTIGEESRDAFKWIRGKIVDHSRKSAQRQLLLPTISTVQASEMPSRSISLSKPISRPQTIELKSGWDDMLDVKTSGKRGTPSKKFKTSAPPSTCPSPAPSLESSSADDVFMASTLAYLGSPIAQSMGLSTPILPSPSPALVNKSFKKGLYEPIPSTPVNSTPHSSPVKTMHDGPSTPTISVRSVKTHPPRAVPVDAISVISSVFDASWPIPPLSPTPSIHRPHLSRSRSHSPKSSADEVVGYSVSGTTTPTYLCSRPFEGSSISSIGEIQPLPVKNTMPKRPSLRGLSRSWSKERMEQTQSLSNEVIHMMVVKEVV</sequence>
<reference evidence="12 13" key="1">
    <citation type="journal article" date="2019" name="Nat. Ecol. Evol.">
        <title>Megaphylogeny resolves global patterns of mushroom evolution.</title>
        <authorList>
            <person name="Varga T."/>
            <person name="Krizsan K."/>
            <person name="Foldi C."/>
            <person name="Dima B."/>
            <person name="Sanchez-Garcia M."/>
            <person name="Sanchez-Ramirez S."/>
            <person name="Szollosi G.J."/>
            <person name="Szarkandi J.G."/>
            <person name="Papp V."/>
            <person name="Albert L."/>
            <person name="Andreopoulos W."/>
            <person name="Angelini C."/>
            <person name="Antonin V."/>
            <person name="Barry K.W."/>
            <person name="Bougher N.L."/>
            <person name="Buchanan P."/>
            <person name="Buyck B."/>
            <person name="Bense V."/>
            <person name="Catcheside P."/>
            <person name="Chovatia M."/>
            <person name="Cooper J."/>
            <person name="Damon W."/>
            <person name="Desjardin D."/>
            <person name="Finy P."/>
            <person name="Geml J."/>
            <person name="Haridas S."/>
            <person name="Hughes K."/>
            <person name="Justo A."/>
            <person name="Karasinski D."/>
            <person name="Kautmanova I."/>
            <person name="Kiss B."/>
            <person name="Kocsube S."/>
            <person name="Kotiranta H."/>
            <person name="LaButti K.M."/>
            <person name="Lechner B.E."/>
            <person name="Liimatainen K."/>
            <person name="Lipzen A."/>
            <person name="Lukacs Z."/>
            <person name="Mihaltcheva S."/>
            <person name="Morgado L.N."/>
            <person name="Niskanen T."/>
            <person name="Noordeloos M.E."/>
            <person name="Ohm R.A."/>
            <person name="Ortiz-Santana B."/>
            <person name="Ovrebo C."/>
            <person name="Racz N."/>
            <person name="Riley R."/>
            <person name="Savchenko A."/>
            <person name="Shiryaev A."/>
            <person name="Soop K."/>
            <person name="Spirin V."/>
            <person name="Szebenyi C."/>
            <person name="Tomsovsky M."/>
            <person name="Tulloss R.E."/>
            <person name="Uehling J."/>
            <person name="Grigoriev I.V."/>
            <person name="Vagvolgyi C."/>
            <person name="Papp T."/>
            <person name="Martin F.M."/>
            <person name="Miettinen O."/>
            <person name="Hibbett D.S."/>
            <person name="Nagy L.G."/>
        </authorList>
    </citation>
    <scope>NUCLEOTIDE SEQUENCE [LARGE SCALE GENOMIC DNA]</scope>
    <source>
        <strain evidence="12 13">CBS 166.37</strain>
    </source>
</reference>
<keyword evidence="6" id="KW-0297">G-protein coupled receptor</keyword>
<evidence type="ECO:0000256" key="5">
    <source>
        <dbReference type="ARBA" id="ARBA00022989"/>
    </source>
</evidence>
<feature type="compositionally biased region" description="Polar residues" evidence="10">
    <location>
        <begin position="432"/>
        <end position="443"/>
    </location>
</feature>
<feature type="region of interest" description="Disordered" evidence="10">
    <location>
        <begin position="347"/>
        <end position="379"/>
    </location>
</feature>
<accession>A0A5C3LIM1</accession>
<evidence type="ECO:0000256" key="6">
    <source>
        <dbReference type="ARBA" id="ARBA00023040"/>
    </source>
</evidence>
<comment type="similarity">
    <text evidence="2">Belongs to the G-protein coupled receptor 4 family.</text>
</comment>
<name>A0A5C3LIM1_9AGAR</name>
<keyword evidence="7 11" id="KW-0472">Membrane</keyword>
<evidence type="ECO:0000256" key="10">
    <source>
        <dbReference type="SAM" id="MobiDB-lite"/>
    </source>
</evidence>
<keyword evidence="5 11" id="KW-1133">Transmembrane helix</keyword>
<keyword evidence="13" id="KW-1185">Reference proteome</keyword>
<evidence type="ECO:0000256" key="2">
    <source>
        <dbReference type="ARBA" id="ARBA00011085"/>
    </source>
</evidence>
<dbReference type="PANTHER" id="PTHR28097:SF1">
    <property type="entry name" value="PHEROMONE A FACTOR RECEPTOR"/>
    <property type="match status" value="1"/>
</dbReference>
<organism evidence="12 13">
    <name type="scientific">Crucibulum laeve</name>
    <dbReference type="NCBI Taxonomy" id="68775"/>
    <lineage>
        <taxon>Eukaryota</taxon>
        <taxon>Fungi</taxon>
        <taxon>Dikarya</taxon>
        <taxon>Basidiomycota</taxon>
        <taxon>Agaricomycotina</taxon>
        <taxon>Agaricomycetes</taxon>
        <taxon>Agaricomycetidae</taxon>
        <taxon>Agaricales</taxon>
        <taxon>Agaricineae</taxon>
        <taxon>Nidulariaceae</taxon>
        <taxon>Crucibulum</taxon>
    </lineage>
</organism>
<evidence type="ECO:0000313" key="13">
    <source>
        <dbReference type="Proteomes" id="UP000308652"/>
    </source>
</evidence>
<dbReference type="AlphaFoldDB" id="A0A5C3LIM1"/>
<comment type="subcellular location">
    <subcellularLocation>
        <location evidence="1">Membrane</location>
        <topology evidence="1">Multi-pass membrane protein</topology>
    </subcellularLocation>
</comment>
<evidence type="ECO:0000256" key="1">
    <source>
        <dbReference type="ARBA" id="ARBA00004141"/>
    </source>
</evidence>
<keyword evidence="9" id="KW-0807">Transducer</keyword>
<feature type="compositionally biased region" description="Basic residues" evidence="10">
    <location>
        <begin position="496"/>
        <end position="507"/>
    </location>
</feature>
<feature type="transmembrane region" description="Helical" evidence="11">
    <location>
        <begin position="110"/>
        <end position="130"/>
    </location>
</feature>
<feature type="transmembrane region" description="Helical" evidence="11">
    <location>
        <begin position="29"/>
        <end position="50"/>
    </location>
</feature>
<evidence type="ECO:0000256" key="7">
    <source>
        <dbReference type="ARBA" id="ARBA00023136"/>
    </source>
</evidence>
<evidence type="ECO:0000256" key="8">
    <source>
        <dbReference type="ARBA" id="ARBA00023170"/>
    </source>
</evidence>
<dbReference type="GO" id="GO:0004932">
    <property type="term" value="F:mating-type factor pheromone receptor activity"/>
    <property type="evidence" value="ECO:0007669"/>
    <property type="project" value="InterPro"/>
</dbReference>
<keyword evidence="4 11" id="KW-0812">Transmembrane</keyword>
<feature type="region of interest" description="Disordered" evidence="10">
    <location>
        <begin position="491"/>
        <end position="518"/>
    </location>
</feature>
<dbReference type="Pfam" id="PF02076">
    <property type="entry name" value="STE3"/>
    <property type="match status" value="1"/>
</dbReference>
<dbReference type="PRINTS" id="PR00899">
    <property type="entry name" value="GPCRSTE3"/>
</dbReference>
<evidence type="ECO:0000256" key="3">
    <source>
        <dbReference type="ARBA" id="ARBA00022507"/>
    </source>
</evidence>
<dbReference type="EMBL" id="ML213659">
    <property type="protein sequence ID" value="TFK32934.1"/>
    <property type="molecule type" value="Genomic_DNA"/>
</dbReference>
<feature type="transmembrane region" description="Helical" evidence="11">
    <location>
        <begin position="70"/>
        <end position="89"/>
    </location>
</feature>
<gene>
    <name evidence="12" type="ORF">BDQ12DRAFT_471403</name>
</gene>
<dbReference type="Proteomes" id="UP000308652">
    <property type="component" value="Unassembled WGS sequence"/>
</dbReference>
<feature type="transmembrane region" description="Helical" evidence="11">
    <location>
        <begin position="150"/>
        <end position="171"/>
    </location>
</feature>
<dbReference type="GO" id="GO:0005886">
    <property type="term" value="C:plasma membrane"/>
    <property type="evidence" value="ECO:0007669"/>
    <property type="project" value="TreeGrafter"/>
</dbReference>
<evidence type="ECO:0000313" key="12">
    <source>
        <dbReference type="EMBL" id="TFK32934.1"/>
    </source>
</evidence>
<dbReference type="GO" id="GO:0000750">
    <property type="term" value="P:pheromone-dependent signal transduction involved in conjugation with cellular fusion"/>
    <property type="evidence" value="ECO:0007669"/>
    <property type="project" value="TreeGrafter"/>
</dbReference>
<feature type="transmembrane region" description="Helical" evidence="11">
    <location>
        <begin position="260"/>
        <end position="279"/>
    </location>
</feature>
<dbReference type="PANTHER" id="PTHR28097">
    <property type="entry name" value="PHEROMONE A FACTOR RECEPTOR"/>
    <property type="match status" value="1"/>
</dbReference>
<feature type="transmembrane region" description="Helical" evidence="11">
    <location>
        <begin position="202"/>
        <end position="225"/>
    </location>
</feature>
<proteinExistence type="inferred from homology"/>
<dbReference type="OrthoDB" id="2874149at2759"/>
<evidence type="ECO:0000256" key="4">
    <source>
        <dbReference type="ARBA" id="ARBA00022692"/>
    </source>
</evidence>
<feature type="region of interest" description="Disordered" evidence="10">
    <location>
        <begin position="545"/>
        <end position="568"/>
    </location>
</feature>